<organism evidence="7 8">
    <name type="scientific">Pseudoalteromonas denitrificans DSM 6059</name>
    <dbReference type="NCBI Taxonomy" id="1123010"/>
    <lineage>
        <taxon>Bacteria</taxon>
        <taxon>Pseudomonadati</taxon>
        <taxon>Pseudomonadota</taxon>
        <taxon>Gammaproteobacteria</taxon>
        <taxon>Alteromonadales</taxon>
        <taxon>Pseudoalteromonadaceae</taxon>
        <taxon>Pseudoalteromonas</taxon>
    </lineage>
</organism>
<reference evidence="7 8" key="1">
    <citation type="submission" date="2016-10" db="EMBL/GenBank/DDBJ databases">
        <authorList>
            <person name="de Groot N.N."/>
        </authorList>
    </citation>
    <scope>NUCLEOTIDE SEQUENCE [LARGE SCALE GENOMIC DNA]</scope>
    <source>
        <strain evidence="7 8">DSM 6059</strain>
    </source>
</reference>
<feature type="domain" description="Alcohol dehydrogenase iron-type/glycerol dehydrogenase GldA" evidence="5">
    <location>
        <begin position="30"/>
        <end position="196"/>
    </location>
</feature>
<dbReference type="InterPro" id="IPR018211">
    <property type="entry name" value="ADH_Fe_CS"/>
</dbReference>
<proteinExistence type="inferred from homology"/>
<dbReference type="Proteomes" id="UP000198862">
    <property type="component" value="Unassembled WGS sequence"/>
</dbReference>
<dbReference type="FunFam" id="1.20.1090.10:FF:000001">
    <property type="entry name" value="Aldehyde-alcohol dehydrogenase"/>
    <property type="match status" value="1"/>
</dbReference>
<dbReference type="InterPro" id="IPR039697">
    <property type="entry name" value="Alcohol_dehydrogenase_Fe"/>
</dbReference>
<dbReference type="GO" id="GO:0004022">
    <property type="term" value="F:alcohol dehydrogenase (NAD+) activity"/>
    <property type="evidence" value="ECO:0007669"/>
    <property type="project" value="TreeGrafter"/>
</dbReference>
<comment type="cofactor">
    <cofactor evidence="1">
        <name>Fe cation</name>
        <dbReference type="ChEBI" id="CHEBI:24875"/>
    </cofactor>
</comment>
<dbReference type="AlphaFoldDB" id="A0A1I1FJS3"/>
<name>A0A1I1FJS3_9GAMM</name>
<dbReference type="Gene3D" id="3.40.50.1970">
    <property type="match status" value="1"/>
</dbReference>
<dbReference type="PANTHER" id="PTHR11496:SF102">
    <property type="entry name" value="ALCOHOL DEHYDROGENASE 4"/>
    <property type="match status" value="1"/>
</dbReference>
<dbReference type="RefSeq" id="WP_091979916.1">
    <property type="nucleotide sequence ID" value="NZ_FOLO01000003.1"/>
</dbReference>
<comment type="similarity">
    <text evidence="2">Belongs to the iron-containing alcohol dehydrogenase family.</text>
</comment>
<evidence type="ECO:0000256" key="4">
    <source>
        <dbReference type="ARBA" id="ARBA00023027"/>
    </source>
</evidence>
<protein>
    <submittedName>
        <fullName evidence="7">Alcohol dehydrogenase, class IV</fullName>
    </submittedName>
</protein>
<dbReference type="InterPro" id="IPR056798">
    <property type="entry name" value="ADH_Fe_C"/>
</dbReference>
<dbReference type="Gene3D" id="1.20.1090.10">
    <property type="entry name" value="Dehydroquinate synthase-like - alpha domain"/>
    <property type="match status" value="1"/>
</dbReference>
<evidence type="ECO:0000259" key="5">
    <source>
        <dbReference type="Pfam" id="PF00465"/>
    </source>
</evidence>
<dbReference type="PANTHER" id="PTHR11496">
    <property type="entry name" value="ALCOHOL DEHYDROGENASE"/>
    <property type="match status" value="1"/>
</dbReference>
<dbReference type="Pfam" id="PF25137">
    <property type="entry name" value="ADH_Fe_C"/>
    <property type="match status" value="1"/>
</dbReference>
<evidence type="ECO:0000256" key="1">
    <source>
        <dbReference type="ARBA" id="ARBA00001962"/>
    </source>
</evidence>
<sequence>MWPTTKLFYRSYHFSLKMFSSLIPFPQPVLYQGSSALTQLVNAISKKKQDKLLLVTDGVLKQLGLLEPLLAVLEKNNISAIIFSDVQPNPTIDNVENGLQLFLTERCQGIIALGGGSVMDCAKLIGARVVKPKKSVPQLKGLFKVLKKTPDLYAIPTTAGTGSETTIAAVVSDPINKQKYAITDLVLMPKVAVLSPELTLGLPAHITAATGMDALTHAVEAYIGVNGNKFTNNKSLQACKLIFENLFSVYQNGDNVSQRNAMLLASFYAGEAFTRTSIGYVHAIAHNLGGLYGTPHGLANAIVLPYILHWYGRSAEQALAKMAEYCNIANEATSDTDKAKSFIKAIEKLNKDMEIPTGLAQLKVSDIPLLAKKALSEAHPDYPVPKFMSQNECEELLHKLLI</sequence>
<dbReference type="SUPFAM" id="SSF56796">
    <property type="entry name" value="Dehydroquinate synthase-like"/>
    <property type="match status" value="1"/>
</dbReference>
<feature type="domain" description="Fe-containing alcohol dehydrogenase-like C-terminal" evidence="6">
    <location>
        <begin position="207"/>
        <end position="400"/>
    </location>
</feature>
<evidence type="ECO:0000256" key="3">
    <source>
        <dbReference type="ARBA" id="ARBA00023002"/>
    </source>
</evidence>
<dbReference type="STRING" id="1123010.SAMN02745724_00668"/>
<evidence type="ECO:0000313" key="8">
    <source>
        <dbReference type="Proteomes" id="UP000198862"/>
    </source>
</evidence>
<dbReference type="PROSITE" id="PS00060">
    <property type="entry name" value="ADH_IRON_2"/>
    <property type="match status" value="1"/>
</dbReference>
<evidence type="ECO:0000313" key="7">
    <source>
        <dbReference type="EMBL" id="SFB99667.1"/>
    </source>
</evidence>
<dbReference type="GO" id="GO:0046872">
    <property type="term" value="F:metal ion binding"/>
    <property type="evidence" value="ECO:0007669"/>
    <property type="project" value="InterPro"/>
</dbReference>
<keyword evidence="3" id="KW-0560">Oxidoreductase</keyword>
<dbReference type="OrthoDB" id="9815791at2"/>
<dbReference type="CDD" id="cd08189">
    <property type="entry name" value="Fe-ADH-like"/>
    <property type="match status" value="1"/>
</dbReference>
<accession>A0A1I1FJS3</accession>
<evidence type="ECO:0000256" key="2">
    <source>
        <dbReference type="ARBA" id="ARBA00007358"/>
    </source>
</evidence>
<dbReference type="Pfam" id="PF00465">
    <property type="entry name" value="Fe-ADH"/>
    <property type="match status" value="1"/>
</dbReference>
<dbReference type="FunFam" id="3.40.50.1970:FF:000003">
    <property type="entry name" value="Alcohol dehydrogenase, iron-containing"/>
    <property type="match status" value="1"/>
</dbReference>
<dbReference type="EMBL" id="FOLO01000003">
    <property type="protein sequence ID" value="SFB99667.1"/>
    <property type="molecule type" value="Genomic_DNA"/>
</dbReference>
<gene>
    <name evidence="7" type="ORF">SAMN02745724_00668</name>
</gene>
<evidence type="ECO:0000259" key="6">
    <source>
        <dbReference type="Pfam" id="PF25137"/>
    </source>
</evidence>
<dbReference type="InterPro" id="IPR001670">
    <property type="entry name" value="ADH_Fe/GldA"/>
</dbReference>
<keyword evidence="4" id="KW-0520">NAD</keyword>
<keyword evidence="8" id="KW-1185">Reference proteome</keyword>